<dbReference type="Pfam" id="PF09154">
    <property type="entry name" value="Alpha-amy_C_pro"/>
    <property type="match status" value="1"/>
</dbReference>
<gene>
    <name evidence="13" type="ORF">C480_04846</name>
</gene>
<dbReference type="InterPro" id="IPR013780">
    <property type="entry name" value="Glyco_hydro_b"/>
</dbReference>
<dbReference type="Gene3D" id="2.60.40.10">
    <property type="entry name" value="Immunoglobulins"/>
    <property type="match status" value="1"/>
</dbReference>
<dbReference type="Pfam" id="PF00128">
    <property type="entry name" value="Alpha-amylase"/>
    <property type="match status" value="1"/>
</dbReference>
<dbReference type="InterPro" id="IPR006047">
    <property type="entry name" value="GH13_cat_dom"/>
</dbReference>
<feature type="domain" description="Glycosyl hydrolase family 13 catalytic" evidence="12">
    <location>
        <begin position="58"/>
        <end position="418"/>
    </location>
</feature>
<evidence type="ECO:0000256" key="5">
    <source>
        <dbReference type="ARBA" id="ARBA00022723"/>
    </source>
</evidence>
<dbReference type="InterPro" id="IPR013783">
    <property type="entry name" value="Ig-like_fold"/>
</dbReference>
<dbReference type="PRINTS" id="PR00110">
    <property type="entry name" value="ALPHAAMYLASE"/>
</dbReference>
<dbReference type="GO" id="GO:0004556">
    <property type="term" value="F:alpha-amylase activity"/>
    <property type="evidence" value="ECO:0007669"/>
    <property type="project" value="UniProtKB-EC"/>
</dbReference>
<dbReference type="OrthoDB" id="18347at2157"/>
<accession>M0B953</accession>
<dbReference type="SMART" id="SM00642">
    <property type="entry name" value="Aamy"/>
    <property type="match status" value="1"/>
</dbReference>
<dbReference type="SUPFAM" id="SSF49452">
    <property type="entry name" value="Starch-binding domain-like"/>
    <property type="match status" value="1"/>
</dbReference>
<evidence type="ECO:0000256" key="3">
    <source>
        <dbReference type="ARBA" id="ARBA00008061"/>
    </source>
</evidence>
<feature type="compositionally biased region" description="Basic and acidic residues" evidence="10">
    <location>
        <begin position="564"/>
        <end position="578"/>
    </location>
</feature>
<dbReference type="GO" id="GO:0005975">
    <property type="term" value="P:carbohydrate metabolic process"/>
    <property type="evidence" value="ECO:0007669"/>
    <property type="project" value="InterPro"/>
</dbReference>
<dbReference type="InterPro" id="IPR006046">
    <property type="entry name" value="Alpha_amylase"/>
</dbReference>
<keyword evidence="7" id="KW-0106">Calcium</keyword>
<dbReference type="InterPro" id="IPR015237">
    <property type="entry name" value="Alpha-amylase_C_pro"/>
</dbReference>
<dbReference type="Proteomes" id="UP000011591">
    <property type="component" value="Unassembled WGS sequence"/>
</dbReference>
<name>M0B953_9EURY</name>
<comment type="similarity">
    <text evidence="3">Belongs to the glycosyl hydrolase 13 family.</text>
</comment>
<evidence type="ECO:0000256" key="9">
    <source>
        <dbReference type="ARBA" id="ARBA00023295"/>
    </source>
</evidence>
<evidence type="ECO:0000313" key="13">
    <source>
        <dbReference type="EMBL" id="ELZ07355.1"/>
    </source>
</evidence>
<organism evidence="13 14">
    <name type="scientific">Natrialba aegyptia DSM 13077</name>
    <dbReference type="NCBI Taxonomy" id="1227491"/>
    <lineage>
        <taxon>Archaea</taxon>
        <taxon>Methanobacteriati</taxon>
        <taxon>Methanobacteriota</taxon>
        <taxon>Stenosarchaea group</taxon>
        <taxon>Halobacteria</taxon>
        <taxon>Halobacteriales</taxon>
        <taxon>Natrialbaceae</taxon>
        <taxon>Natrialba</taxon>
    </lineage>
</organism>
<evidence type="ECO:0000313" key="14">
    <source>
        <dbReference type="Proteomes" id="UP000011591"/>
    </source>
</evidence>
<dbReference type="SUPFAM" id="SSF51011">
    <property type="entry name" value="Glycosyl hydrolase domain"/>
    <property type="match status" value="1"/>
</dbReference>
<keyword evidence="14" id="KW-1185">Reference proteome</keyword>
<evidence type="ECO:0000259" key="11">
    <source>
        <dbReference type="SMART" id="SM00632"/>
    </source>
</evidence>
<dbReference type="EMBL" id="AOIP01000015">
    <property type="protein sequence ID" value="ELZ07355.1"/>
    <property type="molecule type" value="Genomic_DNA"/>
</dbReference>
<dbReference type="InterPro" id="IPR017853">
    <property type="entry name" value="GH"/>
</dbReference>
<comment type="caution">
    <text evidence="13">The sequence shown here is derived from an EMBL/GenBank/DDBJ whole genome shotgun (WGS) entry which is preliminary data.</text>
</comment>
<comment type="cofactor">
    <cofactor evidence="2">
        <name>Ca(2+)</name>
        <dbReference type="ChEBI" id="CHEBI:29108"/>
    </cofactor>
</comment>
<keyword evidence="6 13" id="KW-0378">Hydrolase</keyword>
<evidence type="ECO:0000256" key="2">
    <source>
        <dbReference type="ARBA" id="ARBA00001913"/>
    </source>
</evidence>
<dbReference type="GO" id="GO:0030246">
    <property type="term" value="F:carbohydrate binding"/>
    <property type="evidence" value="ECO:0007669"/>
    <property type="project" value="InterPro"/>
</dbReference>
<dbReference type="AlphaFoldDB" id="M0B953"/>
<dbReference type="GO" id="GO:0046872">
    <property type="term" value="F:metal ion binding"/>
    <property type="evidence" value="ECO:0007669"/>
    <property type="project" value="UniProtKB-KW"/>
</dbReference>
<evidence type="ECO:0000256" key="1">
    <source>
        <dbReference type="ARBA" id="ARBA00000548"/>
    </source>
</evidence>
<dbReference type="InterPro" id="IPR013784">
    <property type="entry name" value="Carb-bd-like_fold"/>
</dbReference>
<keyword evidence="9 13" id="KW-0326">Glycosidase</keyword>
<dbReference type="InterPro" id="IPR006311">
    <property type="entry name" value="TAT_signal"/>
</dbReference>
<proteinExistence type="inferred from homology"/>
<dbReference type="SUPFAM" id="SSF51445">
    <property type="entry name" value="(Trans)glycosidases"/>
    <property type="match status" value="1"/>
</dbReference>
<protein>
    <recommendedName>
        <fullName evidence="4">alpha-amylase</fullName>
        <ecNumber evidence="4">3.2.1.1</ecNumber>
    </recommendedName>
</protein>
<sequence length="586" mass="64716">MDGNSHHDHDDEGRSSSIKRRRFLQTNGALIAAAATGLAGGSSVASADADSIDLDENSVAYQYFHTEWATIEADIPRLADVGIDIVWLPQPTVSKLDWEDQTTADQEGYYGDPHPYYGYLEPNPPLGYQPVDLETFDSPHGTEAELESLIDTAHDHDIEVVLDVVLNHMATADGPDGPVDLPQFDRDEHFHDYGTLGEDCYWQGEGNDEERAQYECDLLGLPSFDHEHGYVQDEHAAHLERLAALGADGLRLDAAGHIWPWYFASEINPLADDLGLWRVGEIWDGDTNTVMEFADTGMSVFDYPLYYAIMDAFEGGDMTALARENARGIVHEDPSVAVTFVQNHDTAGPNVGIDDGDDPGDYTAEGIAVELAHAYLLSSPGLPMLFLSSEGDAEIDDPYLEDLIWVKRNLATGALIDRYVGDALYVFEREFNLLAGINNDEWDDRTEWVDTSWPNETLVDHAGGQDEVTTDEEGRVEITVPSQGWVMYAPESGGGSGELTLRVTVGVDHGESVYFTGSTDELTNWGGGIEGTWTDGDIWEVTVDDPGEFEWKTRRGPSGDTGDVWERGSNHDRTDRHPSHQGWEDE</sequence>
<evidence type="ECO:0000259" key="12">
    <source>
        <dbReference type="SMART" id="SM00642"/>
    </source>
</evidence>
<dbReference type="InterPro" id="IPR031319">
    <property type="entry name" value="A-amylase_C"/>
</dbReference>
<keyword evidence="8" id="KW-0119">Carbohydrate metabolism</keyword>
<dbReference type="PANTHER" id="PTHR43447">
    <property type="entry name" value="ALPHA-AMYLASE"/>
    <property type="match status" value="1"/>
</dbReference>
<dbReference type="Gene3D" id="2.60.40.1180">
    <property type="entry name" value="Golgi alpha-mannosidase II"/>
    <property type="match status" value="1"/>
</dbReference>
<keyword evidence="5" id="KW-0479">Metal-binding</keyword>
<evidence type="ECO:0000256" key="4">
    <source>
        <dbReference type="ARBA" id="ARBA00012595"/>
    </source>
</evidence>
<dbReference type="RefSeq" id="WP_006664487.1">
    <property type="nucleotide sequence ID" value="NZ_AOIP01000015.1"/>
</dbReference>
<dbReference type="PATRIC" id="fig|1227491.4.peg.990"/>
<dbReference type="SMART" id="SM00632">
    <property type="entry name" value="Aamy_C"/>
    <property type="match status" value="1"/>
</dbReference>
<reference evidence="13 14" key="1">
    <citation type="journal article" date="2014" name="PLoS Genet.">
        <title>Phylogenetically driven sequencing of extremely halophilic archaea reveals strategies for static and dynamic osmo-response.</title>
        <authorList>
            <person name="Becker E.A."/>
            <person name="Seitzer P.M."/>
            <person name="Tritt A."/>
            <person name="Larsen D."/>
            <person name="Krusor M."/>
            <person name="Yao A.I."/>
            <person name="Wu D."/>
            <person name="Madern D."/>
            <person name="Eisen J.A."/>
            <person name="Darling A.E."/>
            <person name="Facciotti M.T."/>
        </authorList>
    </citation>
    <scope>NUCLEOTIDE SEQUENCE [LARGE SCALE GENOMIC DNA]</scope>
    <source>
        <strain evidence="13 14">DSM 13077</strain>
    </source>
</reference>
<comment type="catalytic activity">
    <reaction evidence="1">
        <text>Endohydrolysis of (1-&gt;4)-alpha-D-glucosidic linkages in polysaccharides containing three or more (1-&gt;4)-alpha-linked D-glucose units.</text>
        <dbReference type="EC" id="3.2.1.1"/>
    </reaction>
</comment>
<feature type="domain" description="Alpha-amylase C-terminal" evidence="11">
    <location>
        <begin position="416"/>
        <end position="492"/>
    </location>
</feature>
<evidence type="ECO:0000256" key="6">
    <source>
        <dbReference type="ARBA" id="ARBA00022801"/>
    </source>
</evidence>
<evidence type="ECO:0000256" key="7">
    <source>
        <dbReference type="ARBA" id="ARBA00022837"/>
    </source>
</evidence>
<evidence type="ECO:0000256" key="8">
    <source>
        <dbReference type="ARBA" id="ARBA00023277"/>
    </source>
</evidence>
<evidence type="ECO:0000256" key="10">
    <source>
        <dbReference type="SAM" id="MobiDB-lite"/>
    </source>
</evidence>
<dbReference type="Gene3D" id="3.20.20.80">
    <property type="entry name" value="Glycosidases"/>
    <property type="match status" value="1"/>
</dbReference>
<feature type="region of interest" description="Disordered" evidence="10">
    <location>
        <begin position="547"/>
        <end position="586"/>
    </location>
</feature>
<dbReference type="EC" id="3.2.1.1" evidence="4"/>
<dbReference type="PROSITE" id="PS51318">
    <property type="entry name" value="TAT"/>
    <property type="match status" value="1"/>
</dbReference>